<sequence length="289" mass="31566">MAGESRTELIAWLGDLLAVNYNKSYYAGICLDQIEQCGTGAAYCQIIDSIFGDVPMNKVKFEAKQEYEYLSNFRILQNSFKVHGIDKPIPVDRLVRCKMQDNLEFLQWLKRYWDMNFPGGEYDPIARRGGAGARAPSATHSTSGRAPVASTSGARRAPPASRPAAATARAPLGAGGRASSTRSSSAAGGVDPAALEALNAQMSEMKLSVEGLEKERDFYFNKLREIEIIIGARLEVAEAPAEEGAVPVTEDEKETLLQMQQILYSTEEGFEVPQEAEEGDLVAAEEETF</sequence>
<feature type="region of interest" description="Disordered" evidence="10">
    <location>
        <begin position="128"/>
        <end position="188"/>
    </location>
</feature>
<dbReference type="FunFam" id="1.10.418.10:FF:000028">
    <property type="entry name" value="RP/EB family microtubule-associated protein"/>
    <property type="match status" value="1"/>
</dbReference>
<dbReference type="GO" id="GO:0051010">
    <property type="term" value="F:microtubule plus-end binding"/>
    <property type="evidence" value="ECO:0007669"/>
    <property type="project" value="UniProtKB-ARBA"/>
</dbReference>
<keyword evidence="6" id="KW-0498">Mitosis</keyword>
<evidence type="ECO:0000256" key="7">
    <source>
        <dbReference type="ARBA" id="ARBA00023212"/>
    </source>
</evidence>
<evidence type="ECO:0000259" key="11">
    <source>
        <dbReference type="PROSITE" id="PS50021"/>
    </source>
</evidence>
<feature type="region of interest" description="Disordered" evidence="10">
    <location>
        <begin position="268"/>
        <end position="289"/>
    </location>
</feature>
<evidence type="ECO:0000313" key="14">
    <source>
        <dbReference type="Proteomes" id="UP000777482"/>
    </source>
</evidence>
<dbReference type="InterPro" id="IPR036872">
    <property type="entry name" value="CH_dom_sf"/>
</dbReference>
<organism evidence="13 14">
    <name type="scientific">Rhodotorula mucilaginosa</name>
    <name type="common">Yeast</name>
    <name type="synonym">Rhodotorula rubra</name>
    <dbReference type="NCBI Taxonomy" id="5537"/>
    <lineage>
        <taxon>Eukaryota</taxon>
        <taxon>Fungi</taxon>
        <taxon>Dikarya</taxon>
        <taxon>Basidiomycota</taxon>
        <taxon>Pucciniomycotina</taxon>
        <taxon>Microbotryomycetes</taxon>
        <taxon>Sporidiobolales</taxon>
        <taxon>Sporidiobolaceae</taxon>
        <taxon>Rhodotorula</taxon>
    </lineage>
</organism>
<gene>
    <name evidence="13" type="ORF">C6P46_006170</name>
</gene>
<feature type="domain" description="EB1 C-terminal" evidence="12">
    <location>
        <begin position="187"/>
        <end position="272"/>
    </location>
</feature>
<feature type="compositionally biased region" description="Low complexity" evidence="10">
    <location>
        <begin position="149"/>
        <end position="188"/>
    </location>
</feature>
<dbReference type="InterPro" id="IPR036133">
    <property type="entry name" value="EB1_C_sf"/>
</dbReference>
<dbReference type="PANTHER" id="PTHR10623">
    <property type="entry name" value="MICROTUBULE-ASSOCIATED PROTEIN RP/EB FAMILY MEMBER"/>
    <property type="match status" value="1"/>
</dbReference>
<dbReference type="GO" id="GO:0035371">
    <property type="term" value="C:microtubule plus-end"/>
    <property type="evidence" value="ECO:0007669"/>
    <property type="project" value="UniProtKB-ARBA"/>
</dbReference>
<dbReference type="SUPFAM" id="SSF140612">
    <property type="entry name" value="EB1 dimerisation domain-like"/>
    <property type="match status" value="1"/>
</dbReference>
<comment type="similarity">
    <text evidence="2">Belongs to the MAPRE family.</text>
</comment>
<dbReference type="OrthoDB" id="2119228at2759"/>
<dbReference type="EMBL" id="PUHQ01000074">
    <property type="protein sequence ID" value="KAG0657888.1"/>
    <property type="molecule type" value="Genomic_DNA"/>
</dbReference>
<reference evidence="13 14" key="1">
    <citation type="submission" date="2020-11" db="EMBL/GenBank/DDBJ databases">
        <title>Kefir isolates.</title>
        <authorList>
            <person name="Marcisauskas S."/>
            <person name="Kim Y."/>
            <person name="Blasche S."/>
        </authorList>
    </citation>
    <scope>NUCLEOTIDE SEQUENCE [LARGE SCALE GENOMIC DNA]</scope>
    <source>
        <strain evidence="13 14">KR</strain>
    </source>
</reference>
<dbReference type="Gene3D" id="1.20.5.1430">
    <property type="match status" value="1"/>
</dbReference>
<keyword evidence="4" id="KW-0132">Cell division</keyword>
<comment type="caution">
    <text evidence="13">The sequence shown here is derived from an EMBL/GenBank/DDBJ whole genome shotgun (WGS) entry which is preliminary data.</text>
</comment>
<dbReference type="Proteomes" id="UP000777482">
    <property type="component" value="Unassembled WGS sequence"/>
</dbReference>
<evidence type="ECO:0000259" key="12">
    <source>
        <dbReference type="PROSITE" id="PS51230"/>
    </source>
</evidence>
<dbReference type="PROSITE" id="PS50021">
    <property type="entry name" value="CH"/>
    <property type="match status" value="1"/>
</dbReference>
<keyword evidence="8" id="KW-0131">Cell cycle</keyword>
<accession>A0A9P6VWM5</accession>
<dbReference type="GO" id="GO:0051233">
    <property type="term" value="C:spindle midzone"/>
    <property type="evidence" value="ECO:0007669"/>
    <property type="project" value="UniProtKB-ARBA"/>
</dbReference>
<dbReference type="GO" id="GO:0051301">
    <property type="term" value="P:cell division"/>
    <property type="evidence" value="ECO:0007669"/>
    <property type="project" value="UniProtKB-KW"/>
</dbReference>
<dbReference type="InterPro" id="IPR004953">
    <property type="entry name" value="EB1_C"/>
</dbReference>
<feature type="domain" description="Calponin-homology (CH)" evidence="11">
    <location>
        <begin position="3"/>
        <end position="114"/>
    </location>
</feature>
<dbReference type="AlphaFoldDB" id="A0A9P6VWM5"/>
<name>A0A9P6VWM5_RHOMI</name>
<keyword evidence="14" id="KW-1185">Reference proteome</keyword>
<proteinExistence type="inferred from homology"/>
<dbReference type="InterPro" id="IPR001715">
    <property type="entry name" value="CH_dom"/>
</dbReference>
<keyword evidence="5 9" id="KW-0493">Microtubule</keyword>
<evidence type="ECO:0000256" key="5">
    <source>
        <dbReference type="ARBA" id="ARBA00022701"/>
    </source>
</evidence>
<comment type="subcellular location">
    <subcellularLocation>
        <location evidence="1">Cytoplasm</location>
        <location evidence="1">Cytoskeleton</location>
    </subcellularLocation>
</comment>
<evidence type="ECO:0000256" key="8">
    <source>
        <dbReference type="ARBA" id="ARBA00023306"/>
    </source>
</evidence>
<dbReference type="Gene3D" id="1.10.418.10">
    <property type="entry name" value="Calponin-like domain"/>
    <property type="match status" value="1"/>
</dbReference>
<evidence type="ECO:0000256" key="1">
    <source>
        <dbReference type="ARBA" id="ARBA00004245"/>
    </source>
</evidence>
<evidence type="ECO:0000256" key="10">
    <source>
        <dbReference type="SAM" id="MobiDB-lite"/>
    </source>
</evidence>
<dbReference type="SUPFAM" id="SSF47576">
    <property type="entry name" value="Calponin-homology domain, CH-domain"/>
    <property type="match status" value="1"/>
</dbReference>
<evidence type="ECO:0000313" key="13">
    <source>
        <dbReference type="EMBL" id="KAG0657888.1"/>
    </source>
</evidence>
<evidence type="ECO:0000256" key="3">
    <source>
        <dbReference type="ARBA" id="ARBA00022490"/>
    </source>
</evidence>
<evidence type="ECO:0000256" key="2">
    <source>
        <dbReference type="ARBA" id="ARBA00010729"/>
    </source>
</evidence>
<dbReference type="GO" id="GO:0030473">
    <property type="term" value="P:nuclear migration along microtubule"/>
    <property type="evidence" value="ECO:0007669"/>
    <property type="project" value="UniProtKB-ARBA"/>
</dbReference>
<dbReference type="InterPro" id="IPR027328">
    <property type="entry name" value="MAPRE"/>
</dbReference>
<keyword evidence="3" id="KW-0963">Cytoplasm</keyword>
<evidence type="ECO:0000256" key="9">
    <source>
        <dbReference type="PROSITE-ProRule" id="PRU00576"/>
    </source>
</evidence>
<dbReference type="GO" id="GO:0035372">
    <property type="term" value="P:protein localization to microtubule"/>
    <property type="evidence" value="ECO:0007669"/>
    <property type="project" value="UniProtKB-ARBA"/>
</dbReference>
<keyword evidence="7" id="KW-0206">Cytoskeleton</keyword>
<protein>
    <submittedName>
        <fullName evidence="13">Uncharacterized protein</fullName>
    </submittedName>
</protein>
<evidence type="ECO:0000256" key="6">
    <source>
        <dbReference type="ARBA" id="ARBA00022776"/>
    </source>
</evidence>
<dbReference type="Pfam" id="PF03271">
    <property type="entry name" value="EB1"/>
    <property type="match status" value="1"/>
</dbReference>
<evidence type="ECO:0000256" key="4">
    <source>
        <dbReference type="ARBA" id="ARBA00022618"/>
    </source>
</evidence>
<dbReference type="PROSITE" id="PS51230">
    <property type="entry name" value="EB1_C"/>
    <property type="match status" value="1"/>
</dbReference>
<dbReference type="GO" id="GO:0072686">
    <property type="term" value="C:mitotic spindle"/>
    <property type="evidence" value="ECO:0007669"/>
    <property type="project" value="UniProtKB-ARBA"/>
</dbReference>